<dbReference type="InterPro" id="IPR036412">
    <property type="entry name" value="HAD-like_sf"/>
</dbReference>
<dbReference type="AlphaFoldDB" id="A1WTF3"/>
<dbReference type="OrthoDB" id="5865007at2"/>
<comment type="catalytic activity">
    <reaction evidence="3">
        <text>an (S)-2-haloacid + H2O = a (2R)-2-hydroxycarboxylate + a halide anion + H(+)</text>
        <dbReference type="Rhea" id="RHEA:11192"/>
        <dbReference type="ChEBI" id="CHEBI:15377"/>
        <dbReference type="ChEBI" id="CHEBI:15378"/>
        <dbReference type="ChEBI" id="CHEBI:16042"/>
        <dbReference type="ChEBI" id="CHEBI:58314"/>
        <dbReference type="ChEBI" id="CHEBI:137405"/>
        <dbReference type="EC" id="3.8.1.2"/>
    </reaction>
</comment>
<dbReference type="SFLD" id="SFLDS00003">
    <property type="entry name" value="Haloacid_Dehalogenase"/>
    <property type="match status" value="1"/>
</dbReference>
<evidence type="ECO:0000256" key="1">
    <source>
        <dbReference type="ARBA" id="ARBA00008106"/>
    </source>
</evidence>
<dbReference type="GO" id="GO:0018784">
    <property type="term" value="F:(S)-2-haloacid dehalogenase activity"/>
    <property type="evidence" value="ECO:0007669"/>
    <property type="project" value="UniProtKB-UniRule"/>
</dbReference>
<accession>A1WTF3</accession>
<dbReference type="NCBIfam" id="TIGR01493">
    <property type="entry name" value="HAD-SF-IA-v2"/>
    <property type="match status" value="1"/>
</dbReference>
<dbReference type="InterPro" id="IPR006328">
    <property type="entry name" value="2-HAD"/>
</dbReference>
<dbReference type="EMBL" id="CP000544">
    <property type="protein sequence ID" value="ABM60965.1"/>
    <property type="molecule type" value="Genomic_DNA"/>
</dbReference>
<dbReference type="PANTHER" id="PTHR43316:SF3">
    <property type="entry name" value="HALOACID DEHALOGENASE, TYPE II (AFU_ORTHOLOGUE AFUA_2G07750)-RELATED"/>
    <property type="match status" value="1"/>
</dbReference>
<dbReference type="PANTHER" id="PTHR43316">
    <property type="entry name" value="HYDROLASE, HALOACID DELAHOGENASE-RELATED"/>
    <property type="match status" value="1"/>
</dbReference>
<dbReference type="InterPro" id="IPR023214">
    <property type="entry name" value="HAD_sf"/>
</dbReference>
<dbReference type="STRING" id="349124.Hhal_0171"/>
<protein>
    <recommendedName>
        <fullName evidence="3">(S)-2-haloacid dehalogenase</fullName>
        <ecNumber evidence="3">3.8.1.2</ecNumber>
    </recommendedName>
    <alternativeName>
        <fullName evidence="3">2-haloalkanoic acid dehalogenase</fullName>
    </alternativeName>
    <alternativeName>
        <fullName evidence="3">Halocarboxylic acid halidohydrolase</fullName>
    </alternativeName>
    <alternativeName>
        <fullName evidence="3">L-2-haloacid dehalogenase</fullName>
    </alternativeName>
</protein>
<proteinExistence type="inferred from homology"/>
<dbReference type="Pfam" id="PF00702">
    <property type="entry name" value="Hydrolase"/>
    <property type="match status" value="1"/>
</dbReference>
<dbReference type="InterPro" id="IPR006439">
    <property type="entry name" value="HAD-SF_hydro_IA"/>
</dbReference>
<dbReference type="KEGG" id="hha:Hhal_0171"/>
<keyword evidence="5" id="KW-1185">Reference proteome</keyword>
<dbReference type="Gene3D" id="1.10.150.240">
    <property type="entry name" value="Putative phosphatase, domain 2"/>
    <property type="match status" value="1"/>
</dbReference>
<dbReference type="eggNOG" id="COG1011">
    <property type="taxonomic scope" value="Bacteria"/>
</dbReference>
<dbReference type="SFLD" id="SFLDG01129">
    <property type="entry name" value="C1.5:_HAD__Beta-PGM__Phosphata"/>
    <property type="match status" value="1"/>
</dbReference>
<dbReference type="Proteomes" id="UP000000647">
    <property type="component" value="Chromosome"/>
</dbReference>
<gene>
    <name evidence="4" type="ordered locus">Hhal_0171</name>
</gene>
<organism evidence="4 5">
    <name type="scientific">Halorhodospira halophila (strain DSM 244 / SL1)</name>
    <name type="common">Ectothiorhodospira halophila (strain DSM 244 / SL1)</name>
    <dbReference type="NCBI Taxonomy" id="349124"/>
    <lineage>
        <taxon>Bacteria</taxon>
        <taxon>Pseudomonadati</taxon>
        <taxon>Pseudomonadota</taxon>
        <taxon>Gammaproteobacteria</taxon>
        <taxon>Chromatiales</taxon>
        <taxon>Ectothiorhodospiraceae</taxon>
        <taxon>Halorhodospira</taxon>
    </lineage>
</organism>
<evidence type="ECO:0000256" key="3">
    <source>
        <dbReference type="RuleBase" id="RU368077"/>
    </source>
</evidence>
<name>A1WTF3_HALHL</name>
<dbReference type="SUPFAM" id="SSF56784">
    <property type="entry name" value="HAD-like"/>
    <property type="match status" value="1"/>
</dbReference>
<dbReference type="EC" id="3.8.1.2" evidence="3"/>
<evidence type="ECO:0000313" key="4">
    <source>
        <dbReference type="EMBL" id="ABM60965.1"/>
    </source>
</evidence>
<dbReference type="PRINTS" id="PR00413">
    <property type="entry name" value="HADHALOGNASE"/>
</dbReference>
<dbReference type="NCBIfam" id="TIGR01428">
    <property type="entry name" value="HAD_type_II"/>
    <property type="match status" value="1"/>
</dbReference>
<dbReference type="HOGENOM" id="CLU_045011_3_1_6"/>
<reference evidence="4 5" key="2">
    <citation type="journal article" date="2013" name="Stand. Genomic Sci.">
        <title>Complete genome sequence of Halorhodospira halophila SL1.</title>
        <authorList>
            <person name="Challacombe J.F."/>
            <person name="Majid S."/>
            <person name="Deole R."/>
            <person name="Brettin T.S."/>
            <person name="Bruce D."/>
            <person name="Delano S.F."/>
            <person name="Detter J.C."/>
            <person name="Gleasner C.D."/>
            <person name="Han C.S."/>
            <person name="Misra M."/>
            <person name="Reitenga K.G."/>
            <person name="Mikhailova N."/>
            <person name="Woyke T."/>
            <person name="Pitluck S."/>
            <person name="Nolan M."/>
            <person name="Land M.L."/>
            <person name="Saunders E."/>
            <person name="Tapia R."/>
            <person name="Lapidus A."/>
            <person name="Ivanova N."/>
            <person name="Hoff W.D."/>
        </authorList>
    </citation>
    <scope>NUCLEOTIDE SEQUENCE [LARGE SCALE GENOMIC DNA]</scope>
    <source>
        <strain evidence="5">DSM 244 / SL1</strain>
    </source>
</reference>
<dbReference type="InterPro" id="IPR023198">
    <property type="entry name" value="PGP-like_dom2"/>
</dbReference>
<sequence length="224" mass="24922">MATTLAFDVYGTLIDTHGVTEALRPHLGDRALAFARSWRERQLEYTYRRTVMGEYADFAVCIADALDHTARSFGLSLSANERDALLRSYQRLPAYQEAELALRELHEAGYTSYAFSNGSREAVSKLLGDNALRTYIEDIVSVEVVEAFKPSPQTYDAFLAEVGSRAEETWLVSGNPFDVIGARACGWKAIWVRRLPGAVFDPWGPEPTATVASLCDIRRLLPPV</sequence>
<dbReference type="InterPro" id="IPR051540">
    <property type="entry name" value="S-2-haloacid_dehalogenase"/>
</dbReference>
<reference evidence="5" key="1">
    <citation type="submission" date="2006-12" db="EMBL/GenBank/DDBJ databases">
        <title>Complete sequence of Halorhodospira halophila SL1.</title>
        <authorList>
            <consortium name="US DOE Joint Genome Institute"/>
            <person name="Copeland A."/>
            <person name="Lucas S."/>
            <person name="Lapidus A."/>
            <person name="Barry K."/>
            <person name="Detter J.C."/>
            <person name="Glavina del Rio T."/>
            <person name="Hammon N."/>
            <person name="Israni S."/>
            <person name="Dalin E."/>
            <person name="Tice H."/>
            <person name="Pitluck S."/>
            <person name="Saunders E."/>
            <person name="Brettin T."/>
            <person name="Bruce D."/>
            <person name="Han C."/>
            <person name="Tapia R."/>
            <person name="Schmutz J."/>
            <person name="Larimer F."/>
            <person name="Land M."/>
            <person name="Hauser L."/>
            <person name="Kyrpides N."/>
            <person name="Mikhailova N."/>
            <person name="Hoff W."/>
            <person name="Richardson P."/>
        </authorList>
    </citation>
    <scope>NUCLEOTIDE SEQUENCE [LARGE SCALE GENOMIC DNA]</scope>
    <source>
        <strain evidence="5">DSM 244 / SL1</strain>
    </source>
</reference>
<dbReference type="CDD" id="cd02588">
    <property type="entry name" value="HAD_L2-DEX"/>
    <property type="match status" value="1"/>
</dbReference>
<dbReference type="RefSeq" id="WP_011812988.1">
    <property type="nucleotide sequence ID" value="NC_008789.1"/>
</dbReference>
<keyword evidence="2 3" id="KW-0378">Hydrolase</keyword>
<comment type="function">
    <text evidence="3">Catalyzes the hydrolytic dehalogenation of small (S)-2-haloalkanoic acids to yield the corresponding (R)-2-hydroxyalkanoic acids.</text>
</comment>
<dbReference type="Gene3D" id="3.40.50.1000">
    <property type="entry name" value="HAD superfamily/HAD-like"/>
    <property type="match status" value="1"/>
</dbReference>
<evidence type="ECO:0000313" key="5">
    <source>
        <dbReference type="Proteomes" id="UP000000647"/>
    </source>
</evidence>
<comment type="similarity">
    <text evidence="1 3">Belongs to the HAD-like hydrolase superfamily. S-2-haloalkanoic acid dehalogenase family.</text>
</comment>
<evidence type="ECO:0000256" key="2">
    <source>
        <dbReference type="ARBA" id="ARBA00022801"/>
    </source>
</evidence>